<feature type="domain" description="SCP" evidence="2">
    <location>
        <begin position="65"/>
        <end position="208"/>
    </location>
</feature>
<proteinExistence type="predicted"/>
<comment type="caution">
    <text evidence="3">The sequence shown here is derived from an EMBL/GenBank/DDBJ whole genome shotgun (WGS) entry which is preliminary data.</text>
</comment>
<dbReference type="InterPro" id="IPR035940">
    <property type="entry name" value="CAP_sf"/>
</dbReference>
<gene>
    <name evidence="3" type="ORF">FHS89_002249</name>
</gene>
<dbReference type="EMBL" id="JACIJS010000006">
    <property type="protein sequence ID" value="MBB5516223.1"/>
    <property type="molecule type" value="Genomic_DNA"/>
</dbReference>
<dbReference type="SUPFAM" id="SSF55797">
    <property type="entry name" value="PR-1-like"/>
    <property type="match status" value="1"/>
</dbReference>
<dbReference type="Pfam" id="PF00188">
    <property type="entry name" value="CAP"/>
    <property type="match status" value="1"/>
</dbReference>
<dbReference type="PROSITE" id="PS51257">
    <property type="entry name" value="PROKAR_LIPOPROTEIN"/>
    <property type="match status" value="1"/>
</dbReference>
<sequence>MSARLFALASLAGLTLAACVSSDIPAPAPVATDACAVTLPRAFAADVPNDGTHDNRLVSEATTAFVNERRCRAGLDPVTTDPALTRAAEMHSGDMAQLGFFDHRSPVAGRNSFLDRLDSAGARYGEARENILKDFFIAYKSGVEYRVISHQNCTYTYGGRTGILPRHTYASLGQAMVEDWMASSNHRDNMLAPNVTRHGAAIAPTGGRELCGGLVATQLLVE</sequence>
<dbReference type="PANTHER" id="PTHR31157:SF1">
    <property type="entry name" value="SCP DOMAIN-CONTAINING PROTEIN"/>
    <property type="match status" value="1"/>
</dbReference>
<name>A0A840WQ96_9RHOB</name>
<dbReference type="RefSeq" id="WP_184011618.1">
    <property type="nucleotide sequence ID" value="NZ_JACIJS010000006.1"/>
</dbReference>
<reference evidence="3 4" key="1">
    <citation type="submission" date="2020-08" db="EMBL/GenBank/DDBJ databases">
        <title>Genomic Encyclopedia of Type Strains, Phase IV (KMG-IV): sequencing the most valuable type-strain genomes for metagenomic binning, comparative biology and taxonomic classification.</title>
        <authorList>
            <person name="Goeker M."/>
        </authorList>
    </citation>
    <scope>NUCLEOTIDE SEQUENCE [LARGE SCALE GENOMIC DNA]</scope>
    <source>
        <strain evidence="3 4">DSM 103377</strain>
    </source>
</reference>
<dbReference type="Gene3D" id="3.40.33.10">
    <property type="entry name" value="CAP"/>
    <property type="match status" value="1"/>
</dbReference>
<dbReference type="CDD" id="cd05379">
    <property type="entry name" value="CAP_bacterial"/>
    <property type="match status" value="1"/>
</dbReference>
<feature type="chain" id="PRO_5032947148" evidence="1">
    <location>
        <begin position="18"/>
        <end position="222"/>
    </location>
</feature>
<evidence type="ECO:0000313" key="3">
    <source>
        <dbReference type="EMBL" id="MBB5516223.1"/>
    </source>
</evidence>
<feature type="signal peptide" evidence="1">
    <location>
        <begin position="1"/>
        <end position="17"/>
    </location>
</feature>
<dbReference type="InterPro" id="IPR014044">
    <property type="entry name" value="CAP_dom"/>
</dbReference>
<protein>
    <submittedName>
        <fullName evidence="3">Uncharacterized protein YkwD</fullName>
    </submittedName>
</protein>
<evidence type="ECO:0000256" key="1">
    <source>
        <dbReference type="SAM" id="SignalP"/>
    </source>
</evidence>
<keyword evidence="4" id="KW-1185">Reference proteome</keyword>
<dbReference type="PANTHER" id="PTHR31157">
    <property type="entry name" value="SCP DOMAIN-CONTAINING PROTEIN"/>
    <property type="match status" value="1"/>
</dbReference>
<organism evidence="3 4">
    <name type="scientific">Rubricella aquisinus</name>
    <dbReference type="NCBI Taxonomy" id="2028108"/>
    <lineage>
        <taxon>Bacteria</taxon>
        <taxon>Pseudomonadati</taxon>
        <taxon>Pseudomonadota</taxon>
        <taxon>Alphaproteobacteria</taxon>
        <taxon>Rhodobacterales</taxon>
        <taxon>Paracoccaceae</taxon>
        <taxon>Rubricella</taxon>
    </lineage>
</organism>
<accession>A0A840WQ96</accession>
<dbReference type="Proteomes" id="UP000553766">
    <property type="component" value="Unassembled WGS sequence"/>
</dbReference>
<evidence type="ECO:0000313" key="4">
    <source>
        <dbReference type="Proteomes" id="UP000553766"/>
    </source>
</evidence>
<keyword evidence="1" id="KW-0732">Signal</keyword>
<dbReference type="AlphaFoldDB" id="A0A840WQ96"/>
<evidence type="ECO:0000259" key="2">
    <source>
        <dbReference type="Pfam" id="PF00188"/>
    </source>
</evidence>